<dbReference type="EMBL" id="LAZR01003627">
    <property type="protein sequence ID" value="KKN16300.1"/>
    <property type="molecule type" value="Genomic_DNA"/>
</dbReference>
<dbReference type="AlphaFoldDB" id="A0A0F9N9W4"/>
<evidence type="ECO:0000313" key="1">
    <source>
        <dbReference type="EMBL" id="KKN16300.1"/>
    </source>
</evidence>
<sequence length="118" mass="12947">MSKKDEAFELFAQGKTNTAPEVGALELSKESGRRYYHLWKKARAHEALETLVGARLIKPSVSVSSLPVGAQFVLGRRRYRKLGVQAGKVSCLHLTNPERGWVGVTTVGIEPSTQVLSI</sequence>
<protein>
    <submittedName>
        <fullName evidence="1">Uncharacterized protein</fullName>
    </submittedName>
</protein>
<gene>
    <name evidence="1" type="ORF">LCGC14_0977260</name>
</gene>
<proteinExistence type="predicted"/>
<accession>A0A0F9N9W4</accession>
<organism evidence="1">
    <name type="scientific">marine sediment metagenome</name>
    <dbReference type="NCBI Taxonomy" id="412755"/>
    <lineage>
        <taxon>unclassified sequences</taxon>
        <taxon>metagenomes</taxon>
        <taxon>ecological metagenomes</taxon>
    </lineage>
</organism>
<comment type="caution">
    <text evidence="1">The sequence shown here is derived from an EMBL/GenBank/DDBJ whole genome shotgun (WGS) entry which is preliminary data.</text>
</comment>
<name>A0A0F9N9W4_9ZZZZ</name>
<reference evidence="1" key="1">
    <citation type="journal article" date="2015" name="Nature">
        <title>Complex archaea that bridge the gap between prokaryotes and eukaryotes.</title>
        <authorList>
            <person name="Spang A."/>
            <person name="Saw J.H."/>
            <person name="Jorgensen S.L."/>
            <person name="Zaremba-Niedzwiedzka K."/>
            <person name="Martijn J."/>
            <person name="Lind A.E."/>
            <person name="van Eijk R."/>
            <person name="Schleper C."/>
            <person name="Guy L."/>
            <person name="Ettema T.J."/>
        </authorList>
    </citation>
    <scope>NUCLEOTIDE SEQUENCE</scope>
</reference>